<name>A0A0D2K4S1_9CHLO</name>
<dbReference type="Gene3D" id="2.170.120.20">
    <property type="entry name" value="Ribosomal protein L25, beta domain"/>
    <property type="match status" value="1"/>
</dbReference>
<keyword evidence="2" id="KW-0689">Ribosomal protein</keyword>
<keyword evidence="3" id="KW-1185">Reference proteome</keyword>
<dbReference type="InterPro" id="IPR020930">
    <property type="entry name" value="Ribosomal_uL5_bac-type"/>
</dbReference>
<dbReference type="GO" id="GO:0006412">
    <property type="term" value="P:translation"/>
    <property type="evidence" value="ECO:0007669"/>
    <property type="project" value="InterPro"/>
</dbReference>
<feature type="domain" description="Large ribosomal subunit protein bL25 beta" evidence="1">
    <location>
        <begin position="25"/>
        <end position="106"/>
    </location>
</feature>
<organism evidence="2 3">
    <name type="scientific">Monoraphidium neglectum</name>
    <dbReference type="NCBI Taxonomy" id="145388"/>
    <lineage>
        <taxon>Eukaryota</taxon>
        <taxon>Viridiplantae</taxon>
        <taxon>Chlorophyta</taxon>
        <taxon>core chlorophytes</taxon>
        <taxon>Chlorophyceae</taxon>
        <taxon>CS clade</taxon>
        <taxon>Sphaeropleales</taxon>
        <taxon>Selenastraceae</taxon>
        <taxon>Monoraphidium</taxon>
    </lineage>
</organism>
<sequence>MVNSASQVVENLRLMYMPRDRRALVRVPVALWGEESAPGVKGGGWLHVVNRAVPLMCQGWAVPPKIELDVGKMRTGDLIRYSDVPTPDGCVLRAKDPLQPVVRCAARVGGE</sequence>
<dbReference type="PANTHER" id="PTHR33284:SF1">
    <property type="entry name" value="RIBOSOMAL PROTEIN L25_GLN-TRNA SYNTHETASE, ANTI-CODON-BINDING DOMAIN-CONTAINING PROTEIN"/>
    <property type="match status" value="1"/>
</dbReference>
<dbReference type="KEGG" id="mng:MNEG_2491"/>
<gene>
    <name evidence="2" type="ORF">MNEG_2491</name>
</gene>
<dbReference type="STRING" id="145388.A0A0D2K4S1"/>
<dbReference type="RefSeq" id="XP_013904482.1">
    <property type="nucleotide sequence ID" value="XM_014049028.1"/>
</dbReference>
<dbReference type="InterPro" id="IPR037121">
    <property type="entry name" value="Ribosomal_bL25_C"/>
</dbReference>
<dbReference type="Proteomes" id="UP000054498">
    <property type="component" value="Unassembled WGS sequence"/>
</dbReference>
<dbReference type="EMBL" id="KK100502">
    <property type="protein sequence ID" value="KIZ05463.1"/>
    <property type="molecule type" value="Genomic_DNA"/>
</dbReference>
<evidence type="ECO:0000313" key="2">
    <source>
        <dbReference type="EMBL" id="KIZ05463.1"/>
    </source>
</evidence>
<reference evidence="2 3" key="1">
    <citation type="journal article" date="2013" name="BMC Genomics">
        <title>Reconstruction of the lipid metabolism for the microalga Monoraphidium neglectum from its genome sequence reveals characteristics suitable for biofuel production.</title>
        <authorList>
            <person name="Bogen C."/>
            <person name="Al-Dilaimi A."/>
            <person name="Albersmeier A."/>
            <person name="Wichmann J."/>
            <person name="Grundmann M."/>
            <person name="Rupp O."/>
            <person name="Lauersen K.J."/>
            <person name="Blifernez-Klassen O."/>
            <person name="Kalinowski J."/>
            <person name="Goesmann A."/>
            <person name="Mussgnug J.H."/>
            <person name="Kruse O."/>
        </authorList>
    </citation>
    <scope>NUCLEOTIDE SEQUENCE [LARGE SCALE GENOMIC DNA]</scope>
    <source>
        <strain evidence="2 3">SAG 48.87</strain>
    </source>
</reference>
<dbReference type="PANTHER" id="PTHR33284">
    <property type="entry name" value="RIBOSOMAL PROTEIN L25/GLN-TRNA SYNTHETASE, ANTI-CODON-BINDING DOMAIN-CONTAINING PROTEIN"/>
    <property type="match status" value="1"/>
</dbReference>
<proteinExistence type="predicted"/>
<dbReference type="InterPro" id="IPR011035">
    <property type="entry name" value="Ribosomal_bL25/Gln-tRNA_synth"/>
</dbReference>
<dbReference type="GO" id="GO:0008097">
    <property type="term" value="F:5S rRNA binding"/>
    <property type="evidence" value="ECO:0007669"/>
    <property type="project" value="TreeGrafter"/>
</dbReference>
<dbReference type="GO" id="GO:0022625">
    <property type="term" value="C:cytosolic large ribosomal subunit"/>
    <property type="evidence" value="ECO:0007669"/>
    <property type="project" value="TreeGrafter"/>
</dbReference>
<keyword evidence="2" id="KW-0687">Ribonucleoprotein</keyword>
<dbReference type="SUPFAM" id="SSF50715">
    <property type="entry name" value="Ribosomal protein L25-like"/>
    <property type="match status" value="1"/>
</dbReference>
<dbReference type="InterPro" id="IPR020057">
    <property type="entry name" value="Ribosomal_bL25_b-dom"/>
</dbReference>
<dbReference type="OrthoDB" id="193674at2759"/>
<evidence type="ECO:0000313" key="3">
    <source>
        <dbReference type="Proteomes" id="UP000054498"/>
    </source>
</evidence>
<dbReference type="GO" id="GO:0003735">
    <property type="term" value="F:structural constituent of ribosome"/>
    <property type="evidence" value="ECO:0007669"/>
    <property type="project" value="InterPro"/>
</dbReference>
<evidence type="ECO:0000259" key="1">
    <source>
        <dbReference type="Pfam" id="PF14693"/>
    </source>
</evidence>
<accession>A0A0D2K4S1</accession>
<dbReference type="GeneID" id="25735369"/>
<dbReference type="Pfam" id="PF14693">
    <property type="entry name" value="Ribosomal_TL5_C"/>
    <property type="match status" value="1"/>
</dbReference>
<protein>
    <submittedName>
        <fullName evidence="2">Large subunit ribosomal protein L25</fullName>
    </submittedName>
</protein>
<dbReference type="AlphaFoldDB" id="A0A0D2K4S1"/>